<dbReference type="Proteomes" id="UP000297703">
    <property type="component" value="Unassembled WGS sequence"/>
</dbReference>
<reference evidence="1 2" key="2">
    <citation type="submission" date="2019-04" db="EMBL/GenBank/DDBJ databases">
        <title>The genome sequence of big-headed turtle.</title>
        <authorList>
            <person name="Gong S."/>
        </authorList>
    </citation>
    <scope>NUCLEOTIDE SEQUENCE [LARGE SCALE GENOMIC DNA]</scope>
    <source>
        <strain evidence="1">DO16091913</strain>
        <tissue evidence="1">Muscle</tissue>
    </source>
</reference>
<evidence type="ECO:0000313" key="2">
    <source>
        <dbReference type="Proteomes" id="UP000297703"/>
    </source>
</evidence>
<reference evidence="1 2" key="1">
    <citation type="submission" date="2019-04" db="EMBL/GenBank/DDBJ databases">
        <title>Draft genome of the big-headed turtle Platysternon megacephalum.</title>
        <authorList>
            <person name="Gong S."/>
        </authorList>
    </citation>
    <scope>NUCLEOTIDE SEQUENCE [LARGE SCALE GENOMIC DNA]</scope>
    <source>
        <strain evidence="1">DO16091913</strain>
        <tissue evidence="1">Muscle</tissue>
    </source>
</reference>
<name>A0A4D9EXY7_9SAUR</name>
<comment type="caution">
    <text evidence="1">The sequence shown here is derived from an EMBL/GenBank/DDBJ whole genome shotgun (WGS) entry which is preliminary data.</text>
</comment>
<accession>A0A4D9EXY7</accession>
<dbReference type="AlphaFoldDB" id="A0A4D9EXY7"/>
<organism evidence="1 2">
    <name type="scientific">Platysternon megacephalum</name>
    <name type="common">big-headed turtle</name>
    <dbReference type="NCBI Taxonomy" id="55544"/>
    <lineage>
        <taxon>Eukaryota</taxon>
        <taxon>Metazoa</taxon>
        <taxon>Chordata</taxon>
        <taxon>Craniata</taxon>
        <taxon>Vertebrata</taxon>
        <taxon>Euteleostomi</taxon>
        <taxon>Archelosauria</taxon>
        <taxon>Testudinata</taxon>
        <taxon>Testudines</taxon>
        <taxon>Cryptodira</taxon>
        <taxon>Durocryptodira</taxon>
        <taxon>Testudinoidea</taxon>
        <taxon>Platysternidae</taxon>
        <taxon>Platysternon</taxon>
    </lineage>
</organism>
<sequence length="121" mass="13413">MAFYYSNKVTLLELPQQSNSLTTVFVYFQLCSYHTSKNPMLMAVVHFCQFGYGRFLVLAGCLSNTEAGACFHLIKEIFLLVLDFIKQSTSTKLALSVPVSPNAAYSPMEVQEFGCSDTSNG</sequence>
<gene>
    <name evidence="1" type="ORF">DR999_PMT06079</name>
</gene>
<keyword evidence="2" id="KW-1185">Reference proteome</keyword>
<protein>
    <submittedName>
        <fullName evidence="1">Neuronal membrane glycoprotein M6-b</fullName>
    </submittedName>
</protein>
<evidence type="ECO:0000313" key="1">
    <source>
        <dbReference type="EMBL" id="TFK10674.1"/>
    </source>
</evidence>
<proteinExistence type="predicted"/>
<dbReference type="EMBL" id="QXTE01000039">
    <property type="protein sequence ID" value="TFK10674.1"/>
    <property type="molecule type" value="Genomic_DNA"/>
</dbReference>